<dbReference type="Proteomes" id="UP000887561">
    <property type="component" value="Unplaced"/>
</dbReference>
<dbReference type="AlphaFoldDB" id="A0A915LIG8"/>
<protein>
    <submittedName>
        <fullName evidence="3">Uncharacterized protein</fullName>
    </submittedName>
</protein>
<evidence type="ECO:0000256" key="1">
    <source>
        <dbReference type="SAM" id="MobiDB-lite"/>
    </source>
</evidence>
<proteinExistence type="predicted"/>
<name>A0A915LIG8_MELJA</name>
<reference evidence="3" key="1">
    <citation type="submission" date="2022-11" db="UniProtKB">
        <authorList>
            <consortium name="WormBaseParasite"/>
        </authorList>
    </citation>
    <scope>IDENTIFICATION</scope>
</reference>
<sequence>QYPQQQGAAILHSNWPQSRSQQQHQTNNNRLPSRQTNLLPKIPSAIIPGKNHLQGIRRLQTFSQTKEQTPEFLNSLEHRHLRHIASQPIQQNKNSLASNGPTNVKNGRKMTTMLQKARIPPKIASAIEGKEIMAMSSAEAEELALKLLQRRNGLNVPRARKLTGGHNRI</sequence>
<keyword evidence="2" id="KW-1185">Reference proteome</keyword>
<feature type="compositionally biased region" description="Polar residues" evidence="1">
    <location>
        <begin position="14"/>
        <end position="36"/>
    </location>
</feature>
<evidence type="ECO:0000313" key="2">
    <source>
        <dbReference type="Proteomes" id="UP000887561"/>
    </source>
</evidence>
<accession>A0A915LIG8</accession>
<feature type="region of interest" description="Disordered" evidence="1">
    <location>
        <begin position="1"/>
        <end position="36"/>
    </location>
</feature>
<evidence type="ECO:0000313" key="3">
    <source>
        <dbReference type="WBParaSite" id="scaffold12321_cov190.g16222"/>
    </source>
</evidence>
<dbReference type="WBParaSite" id="scaffold12321_cov190.g16222">
    <property type="protein sequence ID" value="scaffold12321_cov190.g16222"/>
    <property type="gene ID" value="scaffold12321_cov190.g16222"/>
</dbReference>
<organism evidence="2 3">
    <name type="scientific">Meloidogyne javanica</name>
    <name type="common">Root-knot nematode worm</name>
    <dbReference type="NCBI Taxonomy" id="6303"/>
    <lineage>
        <taxon>Eukaryota</taxon>
        <taxon>Metazoa</taxon>
        <taxon>Ecdysozoa</taxon>
        <taxon>Nematoda</taxon>
        <taxon>Chromadorea</taxon>
        <taxon>Rhabditida</taxon>
        <taxon>Tylenchina</taxon>
        <taxon>Tylenchomorpha</taxon>
        <taxon>Tylenchoidea</taxon>
        <taxon>Meloidogynidae</taxon>
        <taxon>Meloidogyninae</taxon>
        <taxon>Meloidogyne</taxon>
        <taxon>Meloidogyne incognita group</taxon>
    </lineage>
</organism>